<dbReference type="SUPFAM" id="SSF117130">
    <property type="entry name" value="CsrA-like"/>
    <property type="match status" value="1"/>
</dbReference>
<dbReference type="Gene3D" id="2.60.40.4380">
    <property type="entry name" value="Translational regulator CsrA"/>
    <property type="match status" value="1"/>
</dbReference>
<keyword evidence="4 6" id="KW-0810">Translation regulation</keyword>
<comment type="function">
    <text evidence="6">A translational regulator that binds mRNA to regulate translation initiation and/or mRNA stability. Usually binds in the 5'-UTR at or near the Shine-Dalgarno sequence preventing ribosome-binding, thus repressing translation. Its main target seems to be the major flagellin gene, while its function is anatagonized by FliW.</text>
</comment>
<comment type="subunit">
    <text evidence="6">Homodimer; the beta-strands of each monomer intercalate to form a hydrophobic core, while the alpha-helices form wings that extend away from the core.</text>
</comment>
<dbReference type="HAMAP" id="MF_00167">
    <property type="entry name" value="CsrA"/>
    <property type="match status" value="1"/>
</dbReference>
<dbReference type="GO" id="GO:0048027">
    <property type="term" value="F:mRNA 5'-UTR binding"/>
    <property type="evidence" value="ECO:0007669"/>
    <property type="project" value="UniProtKB-UniRule"/>
</dbReference>
<dbReference type="GO" id="GO:0045947">
    <property type="term" value="P:negative regulation of translational initiation"/>
    <property type="evidence" value="ECO:0007669"/>
    <property type="project" value="UniProtKB-UniRule"/>
</dbReference>
<comment type="similarity">
    <text evidence="6">Belongs to the CsrA/RsmA family.</text>
</comment>
<dbReference type="Proteomes" id="UP000671913">
    <property type="component" value="Chromosome"/>
</dbReference>
<dbReference type="GO" id="GO:1902208">
    <property type="term" value="P:regulation of bacterial-type flagellum assembly"/>
    <property type="evidence" value="ECO:0007669"/>
    <property type="project" value="UniProtKB-UniRule"/>
</dbReference>
<keyword evidence="3 6" id="KW-1005">Bacterial flagellum biogenesis</keyword>
<evidence type="ECO:0000313" key="7">
    <source>
        <dbReference type="EMBL" id="QSZ27967.1"/>
    </source>
</evidence>
<evidence type="ECO:0000256" key="2">
    <source>
        <dbReference type="ARBA" id="ARBA00022491"/>
    </source>
</evidence>
<evidence type="ECO:0000313" key="8">
    <source>
        <dbReference type="Proteomes" id="UP000671913"/>
    </source>
</evidence>
<dbReference type="PANTHER" id="PTHR34984">
    <property type="entry name" value="CARBON STORAGE REGULATOR"/>
    <property type="match status" value="1"/>
</dbReference>
<dbReference type="KEGG" id="aaut:ACETAC_03610"/>
<dbReference type="Pfam" id="PF02599">
    <property type="entry name" value="CsrA"/>
    <property type="match status" value="1"/>
</dbReference>
<dbReference type="EMBL" id="CP060096">
    <property type="protein sequence ID" value="QSZ27967.1"/>
    <property type="molecule type" value="Genomic_DNA"/>
</dbReference>
<comment type="subcellular location">
    <subcellularLocation>
        <location evidence="6">Cytoplasm</location>
    </subcellularLocation>
</comment>
<gene>
    <name evidence="6 7" type="primary">csrA</name>
    <name evidence="7" type="ORF">ACETAC_03610</name>
</gene>
<keyword evidence="2 6" id="KW-0678">Repressor</keyword>
<evidence type="ECO:0000256" key="6">
    <source>
        <dbReference type="HAMAP-Rule" id="MF_00167"/>
    </source>
</evidence>
<dbReference type="InterPro" id="IPR036107">
    <property type="entry name" value="CsrA_sf"/>
</dbReference>
<accession>A0A975AWV3</accession>
<name>A0A975AWV3_9THEO</name>
<keyword evidence="8" id="KW-1185">Reference proteome</keyword>
<evidence type="ECO:0000256" key="3">
    <source>
        <dbReference type="ARBA" id="ARBA00022795"/>
    </source>
</evidence>
<dbReference type="InterPro" id="IPR003751">
    <property type="entry name" value="CsrA"/>
</dbReference>
<keyword evidence="5 6" id="KW-0694">RNA-binding</keyword>
<sequence>MLILTRKIGQSVIIGEDIEIKILGIDGENISLGITAPKSLSIIRKELLDVKDENKKAAVINKDTLNKIENIIKKR</sequence>
<dbReference type="RefSeq" id="WP_284680689.1">
    <property type="nucleotide sequence ID" value="NZ_CP060096.1"/>
</dbReference>
<dbReference type="GO" id="GO:0006402">
    <property type="term" value="P:mRNA catabolic process"/>
    <property type="evidence" value="ECO:0007669"/>
    <property type="project" value="InterPro"/>
</dbReference>
<dbReference type="NCBIfam" id="TIGR00202">
    <property type="entry name" value="csrA"/>
    <property type="match status" value="1"/>
</dbReference>
<dbReference type="GO" id="GO:0044781">
    <property type="term" value="P:bacterial-type flagellum organization"/>
    <property type="evidence" value="ECO:0007669"/>
    <property type="project" value="UniProtKB-KW"/>
</dbReference>
<dbReference type="AlphaFoldDB" id="A0A975AWV3"/>
<organism evidence="7 8">
    <name type="scientific">Aceticella autotrophica</name>
    <dbReference type="NCBI Taxonomy" id="2755338"/>
    <lineage>
        <taxon>Bacteria</taxon>
        <taxon>Bacillati</taxon>
        <taxon>Bacillota</taxon>
        <taxon>Clostridia</taxon>
        <taxon>Thermoanaerobacterales</taxon>
        <taxon>Thermoanaerobacteraceae</taxon>
        <taxon>Aceticella</taxon>
    </lineage>
</organism>
<dbReference type="PANTHER" id="PTHR34984:SF1">
    <property type="entry name" value="CARBON STORAGE REGULATOR"/>
    <property type="match status" value="1"/>
</dbReference>
<evidence type="ECO:0000256" key="5">
    <source>
        <dbReference type="ARBA" id="ARBA00022884"/>
    </source>
</evidence>
<dbReference type="GO" id="GO:0005829">
    <property type="term" value="C:cytosol"/>
    <property type="evidence" value="ECO:0007669"/>
    <property type="project" value="TreeGrafter"/>
</dbReference>
<reference evidence="7" key="1">
    <citation type="submission" date="2020-08" db="EMBL/GenBank/DDBJ databases">
        <title>Genomic insights into the carbon and energy metabolism of the first obligate autotrophic acetogenic bacterium Aceticella autotrophica gen. nov., sp. nov.</title>
        <authorList>
            <person name="Toshchakov S.V."/>
            <person name="Elcheninov A.G."/>
            <person name="Kublanov I.V."/>
            <person name="Frolov E.N."/>
            <person name="Lebedinsky A.V."/>
        </authorList>
    </citation>
    <scope>NUCLEOTIDE SEQUENCE</scope>
    <source>
        <strain evidence="7">3443-3Ac</strain>
    </source>
</reference>
<proteinExistence type="inferred from homology"/>
<evidence type="ECO:0000256" key="4">
    <source>
        <dbReference type="ARBA" id="ARBA00022845"/>
    </source>
</evidence>
<protein>
    <recommendedName>
        <fullName evidence="6">Translational regulator CsrA</fullName>
    </recommendedName>
</protein>
<keyword evidence="1 6" id="KW-0963">Cytoplasm</keyword>
<dbReference type="GO" id="GO:0006109">
    <property type="term" value="P:regulation of carbohydrate metabolic process"/>
    <property type="evidence" value="ECO:0007669"/>
    <property type="project" value="InterPro"/>
</dbReference>
<evidence type="ECO:0000256" key="1">
    <source>
        <dbReference type="ARBA" id="ARBA00022490"/>
    </source>
</evidence>